<reference evidence="3 4" key="1">
    <citation type="submission" date="2017-12" db="EMBL/GenBank/DDBJ databases">
        <title>Phylogenetic diversity of female urinary microbiome.</title>
        <authorList>
            <person name="Thomas-White K."/>
            <person name="Wolfe A.J."/>
        </authorList>
    </citation>
    <scope>NUCLEOTIDE SEQUENCE [LARGE SCALE GENOMIC DNA]</scope>
    <source>
        <strain evidence="3 4">UMB0319</strain>
    </source>
</reference>
<dbReference type="GeneID" id="81709119"/>
<keyword evidence="2" id="KW-0472">Membrane</keyword>
<evidence type="ECO:0000256" key="1">
    <source>
        <dbReference type="SAM" id="MobiDB-lite"/>
    </source>
</evidence>
<dbReference type="Proteomes" id="UP000234778">
    <property type="component" value="Unassembled WGS sequence"/>
</dbReference>
<feature type="transmembrane region" description="Helical" evidence="2">
    <location>
        <begin position="287"/>
        <end position="307"/>
    </location>
</feature>
<dbReference type="RefSeq" id="WP_034236385.1">
    <property type="nucleotide sequence ID" value="NZ_JASPEK010000075.1"/>
</dbReference>
<feature type="region of interest" description="Disordered" evidence="1">
    <location>
        <begin position="245"/>
        <end position="281"/>
    </location>
</feature>
<evidence type="ECO:0000256" key="2">
    <source>
        <dbReference type="SAM" id="Phobius"/>
    </source>
</evidence>
<evidence type="ECO:0000313" key="3">
    <source>
        <dbReference type="EMBL" id="PKY98111.1"/>
    </source>
</evidence>
<dbReference type="EMBL" id="PKHA01000011">
    <property type="protein sequence ID" value="PKY98111.1"/>
    <property type="molecule type" value="Genomic_DNA"/>
</dbReference>
<keyword evidence="2" id="KW-0812">Transmembrane</keyword>
<sequence length="312" mass="33353">MGDVAEVEVAGIPGRTSNTEIGGFRLPLTAFDYSVTVTDIIDLSLVGKVANCSVEAVEQINWINVDSVRPDFDEVARGPITFPAVDDGATVVYRIIDKVNGRVLPGFKDTYNEGEVVEAPSSQFVVTAQVTGPENAFFEGSQGQRGHQPWWAFRGPEFQQLEEAKPGVTFSDEDNSVALDAVEGADDFLVKDGETRTLIDPAGYKWSVESGEVQVVAVPKDGFYLRDAAGNTVEELTWTHVFKGEAEPALGDSESPKGEETKDADKKADEKKDDAKRSGKKTLAKTGAGLGIAVLASGLVGSGAVLARRRNA</sequence>
<comment type="caution">
    <text evidence="3">The sequence shown here is derived from an EMBL/GenBank/DDBJ whole genome shotgun (WGS) entry which is preliminary data.</text>
</comment>
<protein>
    <submittedName>
        <fullName evidence="3">Uncharacterized protein</fullName>
    </submittedName>
</protein>
<accession>A0A2I1KR57</accession>
<name>A0A2I1KR57_9ACTO</name>
<evidence type="ECO:0000313" key="4">
    <source>
        <dbReference type="Proteomes" id="UP000234778"/>
    </source>
</evidence>
<feature type="compositionally biased region" description="Basic and acidic residues" evidence="1">
    <location>
        <begin position="254"/>
        <end position="277"/>
    </location>
</feature>
<proteinExistence type="predicted"/>
<gene>
    <name evidence="3" type="ORF">CYJ26_09255</name>
</gene>
<organism evidence="3 4">
    <name type="scientific">Actinomyces urogenitalis</name>
    <dbReference type="NCBI Taxonomy" id="103621"/>
    <lineage>
        <taxon>Bacteria</taxon>
        <taxon>Bacillati</taxon>
        <taxon>Actinomycetota</taxon>
        <taxon>Actinomycetes</taxon>
        <taxon>Actinomycetales</taxon>
        <taxon>Actinomycetaceae</taxon>
        <taxon>Actinomyces</taxon>
    </lineage>
</organism>
<dbReference type="AlphaFoldDB" id="A0A2I1KR57"/>
<keyword evidence="2" id="KW-1133">Transmembrane helix</keyword>